<dbReference type="RefSeq" id="WP_166935677.1">
    <property type="nucleotide sequence ID" value="NZ_BAAADD010000006.1"/>
</dbReference>
<evidence type="ECO:0000313" key="2">
    <source>
        <dbReference type="EMBL" id="GAA0574944.1"/>
    </source>
</evidence>
<dbReference type="InterPro" id="IPR051049">
    <property type="entry name" value="Dienelactone_hydrolase-like"/>
</dbReference>
<dbReference type="InterPro" id="IPR029058">
    <property type="entry name" value="AB_hydrolase_fold"/>
</dbReference>
<keyword evidence="2" id="KW-0378">Hydrolase</keyword>
<dbReference type="PANTHER" id="PTHR46623:SF6">
    <property type="entry name" value="ALPHA_BETA-HYDROLASES SUPERFAMILY PROTEIN"/>
    <property type="match status" value="1"/>
</dbReference>
<comment type="caution">
    <text evidence="2">The sequence shown here is derived from an EMBL/GenBank/DDBJ whole genome shotgun (WGS) entry which is preliminary data.</text>
</comment>
<dbReference type="InterPro" id="IPR002925">
    <property type="entry name" value="Dienelactn_hydro"/>
</dbReference>
<organism evidence="2 3">
    <name type="scientific">Rhizomicrobium electricum</name>
    <dbReference type="NCBI Taxonomy" id="480070"/>
    <lineage>
        <taxon>Bacteria</taxon>
        <taxon>Pseudomonadati</taxon>
        <taxon>Pseudomonadota</taxon>
        <taxon>Alphaproteobacteria</taxon>
        <taxon>Micropepsales</taxon>
        <taxon>Micropepsaceae</taxon>
        <taxon>Rhizomicrobium</taxon>
    </lineage>
</organism>
<evidence type="ECO:0000313" key="3">
    <source>
        <dbReference type="Proteomes" id="UP001499951"/>
    </source>
</evidence>
<keyword evidence="3" id="KW-1185">Reference proteome</keyword>
<dbReference type="SUPFAM" id="SSF53474">
    <property type="entry name" value="alpha/beta-Hydrolases"/>
    <property type="match status" value="1"/>
</dbReference>
<evidence type="ECO:0000259" key="1">
    <source>
        <dbReference type="Pfam" id="PF01738"/>
    </source>
</evidence>
<dbReference type="Gene3D" id="3.40.50.1820">
    <property type="entry name" value="alpha/beta hydrolase"/>
    <property type="match status" value="1"/>
</dbReference>
<feature type="domain" description="Dienelactone hydrolase" evidence="1">
    <location>
        <begin position="18"/>
        <end position="221"/>
    </location>
</feature>
<gene>
    <name evidence="2" type="ORF">GCM10008942_24640</name>
</gene>
<dbReference type="GO" id="GO:0016787">
    <property type="term" value="F:hydrolase activity"/>
    <property type="evidence" value="ECO:0007669"/>
    <property type="project" value="UniProtKB-KW"/>
</dbReference>
<reference evidence="2 3" key="1">
    <citation type="journal article" date="2019" name="Int. J. Syst. Evol. Microbiol.">
        <title>The Global Catalogue of Microorganisms (GCM) 10K type strain sequencing project: providing services to taxonomists for standard genome sequencing and annotation.</title>
        <authorList>
            <consortium name="The Broad Institute Genomics Platform"/>
            <consortium name="The Broad Institute Genome Sequencing Center for Infectious Disease"/>
            <person name="Wu L."/>
            <person name="Ma J."/>
        </authorList>
    </citation>
    <scope>NUCLEOTIDE SEQUENCE [LARGE SCALE GENOMIC DNA]</scope>
    <source>
        <strain evidence="2 3">JCM 15089</strain>
    </source>
</reference>
<dbReference type="PANTHER" id="PTHR46623">
    <property type="entry name" value="CARBOXYMETHYLENEBUTENOLIDASE-RELATED"/>
    <property type="match status" value="1"/>
</dbReference>
<protein>
    <submittedName>
        <fullName evidence="2">Dienelactone hydrolase family protein</fullName>
    </submittedName>
</protein>
<proteinExistence type="predicted"/>
<dbReference type="Pfam" id="PF01738">
    <property type="entry name" value="DLH"/>
    <property type="match status" value="1"/>
</dbReference>
<dbReference type="EMBL" id="BAAADD010000006">
    <property type="protein sequence ID" value="GAA0574944.1"/>
    <property type="molecule type" value="Genomic_DNA"/>
</dbReference>
<accession>A0ABN1EUQ3</accession>
<name>A0ABN1EUQ3_9PROT</name>
<dbReference type="Proteomes" id="UP001499951">
    <property type="component" value="Unassembled WGS sequence"/>
</dbReference>
<sequence>MCKGKMIEMTMADGASVGVYHVEPYGVRRGGLVLIQEIFGLTEHIKDTADSFCSEGYEVLAPSLFDREEPGFIASADEMQKGVDLAYKRHPFDLSVADAKACVHALKKNGLVYAVGYCYGGSVAWALACRSDELSAVSSYYGKLAPDVAEEVPQCPVVCHFGRLDTSIPLDRVDHLKRARPEVEIHLYDAGHGFNSSRPTHHHPEAARLARDRTLDFFRAHGA</sequence>